<feature type="non-terminal residue" evidence="3">
    <location>
        <position position="1"/>
    </location>
</feature>
<proteinExistence type="predicted"/>
<organism evidence="3 4">
    <name type="scientific">Geodia barretti</name>
    <name type="common">Barrett's horny sponge</name>
    <dbReference type="NCBI Taxonomy" id="519541"/>
    <lineage>
        <taxon>Eukaryota</taxon>
        <taxon>Metazoa</taxon>
        <taxon>Porifera</taxon>
        <taxon>Demospongiae</taxon>
        <taxon>Heteroscleromorpha</taxon>
        <taxon>Tetractinellida</taxon>
        <taxon>Astrophorina</taxon>
        <taxon>Geodiidae</taxon>
        <taxon>Geodia</taxon>
    </lineage>
</organism>
<feature type="transmembrane region" description="Helical" evidence="1">
    <location>
        <begin position="797"/>
        <end position="814"/>
    </location>
</feature>
<dbReference type="AlphaFoldDB" id="A0AA35X9Z6"/>
<evidence type="ECO:0000313" key="3">
    <source>
        <dbReference type="EMBL" id="CAI8044861.1"/>
    </source>
</evidence>
<feature type="transmembrane region" description="Helical" evidence="1">
    <location>
        <begin position="981"/>
        <end position="1000"/>
    </location>
</feature>
<keyword evidence="1" id="KW-0472">Membrane</keyword>
<feature type="transmembrane region" description="Helical" evidence="1">
    <location>
        <begin position="763"/>
        <end position="785"/>
    </location>
</feature>
<dbReference type="InterPro" id="IPR011050">
    <property type="entry name" value="Pectin_lyase_fold/virulence"/>
</dbReference>
<evidence type="ECO:0008006" key="5">
    <source>
        <dbReference type="Google" id="ProtNLM"/>
    </source>
</evidence>
<dbReference type="SUPFAM" id="SSF51126">
    <property type="entry name" value="Pectin lyase-like"/>
    <property type="match status" value="1"/>
</dbReference>
<name>A0AA35X9Z6_GEOBA</name>
<sequence>VALVFATLVLASVRSQEGVDVVWYIDPSSTEPAETCGHEPSLPCASLEIVFAQSQLVNDSIFCFSSLGDQDGRSSTTVYLTGSAFVPAVCLKNWHNLRVASYPPGTTVVINTDRFGSSSIFSFFNCTNVTLEGLVFNTSSQNRQNLYFEACTDLTLRGCSMPLTAVNGFGVEVRDSGGQVLVEECVFSGDPTVTGDVNHGIALRLVTGSELFESDALYPAMDIIIRDCDFHHLTSYGPPEDSYRSARSSALSLLVQFRRGAFDNRLFVENSIFHNITNTVGHSVTVHHDSGSFNNSVFFTNCTFTENRVRYGGGVATYFSGGTESRNGSLHITDCNFTNNHADFEGGGVFVAFLEQEISNQVFISSCQFQGNSALYGAAVFLFNNPAWFSRHGPPDSVALPITPVNISSCYFSHNDASLDEGVVTALRIILTLDNVDMQGANSALFKANMAVQGGGAIYGDESSTSFSANEYNHSLAENRFGFCFIIFGNEGQPIGVASQFPERIVFEENFAFTEGRTVSAYSLRGCQISNFVPTSLSDFLVISSDGTNLFKDTEALGTTTTGPSYLFFFGASTRCYKPVGNITYLLPNCSNSLINQTFYAHPGLSCSLKAQLTEMDRLYGPGAALRPTVDKMVTPWAGIEASWTLTPGTKRLQCSEDGEEGVPGQLYLSPAPGEQFDLTVQLADQLLNFVSATIYVEVEHESVTTPPGVLIQLNGIQYSYTDRVFFTPNRALSGLALVGLPGTEGRLRVVTASQTCQDCRDVIPAIPLLLTLILGLVFVIAVVAFNFEASPTIDSLLFFTQAVYILLAGRANYDAFSYLAFFNPDFTFSLCVTSSLTALGRLGLQYVTPLYILSLLLLILLLTRVKVRWISKRLGRHSFLKSLWFLILISYLNISLTTFELLHCRTIGPSNGGQRQVLEHDASVTCYQDGHLAAAIFAILSAAFLVLPFPFFTAVLLHFPRFKPFTDAYTFMYRDWRRLWVAWSLFRRLLLVLIGVFVTEFTSDTLPCWWDCCGFS</sequence>
<protein>
    <recommendedName>
        <fullName evidence="5">Right handed beta helix domain-containing protein</fullName>
    </recommendedName>
</protein>
<dbReference type="EMBL" id="CASHTH010003428">
    <property type="protein sequence ID" value="CAI8044861.1"/>
    <property type="molecule type" value="Genomic_DNA"/>
</dbReference>
<dbReference type="Gene3D" id="2.160.20.10">
    <property type="entry name" value="Single-stranded right-handed beta-helix, Pectin lyase-like"/>
    <property type="match status" value="1"/>
</dbReference>
<dbReference type="InterPro" id="IPR012334">
    <property type="entry name" value="Pectin_lyas_fold"/>
</dbReference>
<keyword evidence="1" id="KW-0812">Transmembrane</keyword>
<feature type="transmembrane region" description="Helical" evidence="1">
    <location>
        <begin position="884"/>
        <end position="903"/>
    </location>
</feature>
<evidence type="ECO:0000256" key="1">
    <source>
        <dbReference type="SAM" id="Phobius"/>
    </source>
</evidence>
<comment type="caution">
    <text evidence="3">The sequence shown here is derived from an EMBL/GenBank/DDBJ whole genome shotgun (WGS) entry which is preliminary data.</text>
</comment>
<feature type="transmembrane region" description="Helical" evidence="1">
    <location>
        <begin position="933"/>
        <end position="960"/>
    </location>
</feature>
<evidence type="ECO:0000313" key="4">
    <source>
        <dbReference type="Proteomes" id="UP001174909"/>
    </source>
</evidence>
<dbReference type="PANTHER" id="PTHR11319">
    <property type="entry name" value="G PROTEIN-COUPLED RECEPTOR-RELATED"/>
    <property type="match status" value="1"/>
</dbReference>
<feature type="signal peptide" evidence="2">
    <location>
        <begin position="1"/>
        <end position="18"/>
    </location>
</feature>
<feature type="transmembrane region" description="Helical" evidence="1">
    <location>
        <begin position="844"/>
        <end position="863"/>
    </location>
</feature>
<dbReference type="PANTHER" id="PTHR11319:SF35">
    <property type="entry name" value="OUTER MEMBRANE PROTEIN PMPC-RELATED"/>
    <property type="match status" value="1"/>
</dbReference>
<dbReference type="Proteomes" id="UP001174909">
    <property type="component" value="Unassembled WGS sequence"/>
</dbReference>
<keyword evidence="4" id="KW-1185">Reference proteome</keyword>
<gene>
    <name evidence="3" type="ORF">GBAR_LOCUS24850</name>
</gene>
<reference evidence="3" key="1">
    <citation type="submission" date="2023-03" db="EMBL/GenBank/DDBJ databases">
        <authorList>
            <person name="Steffen K."/>
            <person name="Cardenas P."/>
        </authorList>
    </citation>
    <scope>NUCLEOTIDE SEQUENCE</scope>
</reference>
<feature type="chain" id="PRO_5041376963" description="Right handed beta helix domain-containing protein" evidence="2">
    <location>
        <begin position="19"/>
        <end position="1017"/>
    </location>
</feature>
<keyword evidence="1" id="KW-1133">Transmembrane helix</keyword>
<accession>A0AA35X9Z6</accession>
<evidence type="ECO:0000256" key="2">
    <source>
        <dbReference type="SAM" id="SignalP"/>
    </source>
</evidence>
<keyword evidence="2" id="KW-0732">Signal</keyword>